<keyword evidence="1" id="KW-0802">TPR repeat</keyword>
<evidence type="ECO:0000313" key="5">
    <source>
        <dbReference type="Proteomes" id="UP001595904"/>
    </source>
</evidence>
<dbReference type="Gene3D" id="1.25.40.10">
    <property type="entry name" value="Tetratricopeptide repeat domain"/>
    <property type="match status" value="1"/>
</dbReference>
<reference evidence="5" key="1">
    <citation type="journal article" date="2019" name="Int. J. Syst. Evol. Microbiol.">
        <title>The Global Catalogue of Microorganisms (GCM) 10K type strain sequencing project: providing services to taxonomists for standard genome sequencing and annotation.</title>
        <authorList>
            <consortium name="The Broad Institute Genomics Platform"/>
            <consortium name="The Broad Institute Genome Sequencing Center for Infectious Disease"/>
            <person name="Wu L."/>
            <person name="Ma J."/>
        </authorList>
    </citation>
    <scope>NUCLEOTIDE SEQUENCE [LARGE SCALE GENOMIC DNA]</scope>
    <source>
        <strain evidence="5">CGMCC 1.10759</strain>
    </source>
</reference>
<dbReference type="Proteomes" id="UP001595904">
    <property type="component" value="Unassembled WGS sequence"/>
</dbReference>
<protein>
    <submittedName>
        <fullName evidence="4">CHAT domain-containing protein</fullName>
    </submittedName>
</protein>
<dbReference type="InterPro" id="IPR011990">
    <property type="entry name" value="TPR-like_helical_dom_sf"/>
</dbReference>
<accession>A0ABV8ST40</accession>
<evidence type="ECO:0000259" key="3">
    <source>
        <dbReference type="Pfam" id="PF12770"/>
    </source>
</evidence>
<evidence type="ECO:0000256" key="1">
    <source>
        <dbReference type="PROSITE-ProRule" id="PRU00339"/>
    </source>
</evidence>
<dbReference type="SUPFAM" id="SSF48452">
    <property type="entry name" value="TPR-like"/>
    <property type="match status" value="1"/>
</dbReference>
<keyword evidence="2" id="KW-0812">Transmembrane</keyword>
<keyword evidence="2" id="KW-1133">Transmembrane helix</keyword>
<dbReference type="Pfam" id="PF12770">
    <property type="entry name" value="CHAT"/>
    <property type="match status" value="1"/>
</dbReference>
<keyword evidence="5" id="KW-1185">Reference proteome</keyword>
<feature type="repeat" description="TPR" evidence="1">
    <location>
        <begin position="168"/>
        <end position="201"/>
    </location>
</feature>
<dbReference type="InterPro" id="IPR024983">
    <property type="entry name" value="CHAT_dom"/>
</dbReference>
<name>A0ABV8ST40_9GAMM</name>
<organism evidence="4 5">
    <name type="scientific">Steroidobacter flavus</name>
    <dbReference type="NCBI Taxonomy" id="1842136"/>
    <lineage>
        <taxon>Bacteria</taxon>
        <taxon>Pseudomonadati</taxon>
        <taxon>Pseudomonadota</taxon>
        <taxon>Gammaproteobacteria</taxon>
        <taxon>Steroidobacterales</taxon>
        <taxon>Steroidobacteraceae</taxon>
        <taxon>Steroidobacter</taxon>
    </lineage>
</organism>
<dbReference type="PANTHER" id="PTHR10098">
    <property type="entry name" value="RAPSYN-RELATED"/>
    <property type="match status" value="1"/>
</dbReference>
<dbReference type="PROSITE" id="PS50005">
    <property type="entry name" value="TPR"/>
    <property type="match status" value="1"/>
</dbReference>
<dbReference type="RefSeq" id="WP_380596808.1">
    <property type="nucleotide sequence ID" value="NZ_JBHSDU010000003.1"/>
</dbReference>
<evidence type="ECO:0000313" key="4">
    <source>
        <dbReference type="EMBL" id="MFC4309773.1"/>
    </source>
</evidence>
<dbReference type="InterPro" id="IPR019734">
    <property type="entry name" value="TPR_rpt"/>
</dbReference>
<feature type="domain" description="CHAT" evidence="3">
    <location>
        <begin position="573"/>
        <end position="864"/>
    </location>
</feature>
<sequence>MNEPSCRRVRADWRVAWVYLIGAGLLLWGWQAGAVDAAAQEAARHEATQLLRRAQNESGRSSIYLPQAYQRIQLGLAETQEDPLQQGQWLEVLWEYRLVKDDHARARQALERSLQLLIGARADASHIDRVTCNLSYSLILLGEVARAKELLRRAIVSATQYNNRPLLAELYYSLGDAYRKTGERLVAQRYFEAAYELDRASGDPLKISISKLKLGSLARDRGEYRDAIDRHEQALQVFIDEHNYRELVTYIELARDYAAQGELTLAQSYAQLALDDPRALPEQRIDASVLLLRLANDQRDHARASKLVRSIEVLIHGSSTRQKSKLARPTHQLQFAEQAIRHYALNHDLANVRAHGQTAVRLTRQVANDLRATHDDSLAWMTAAQPMFNEYVKALYELDRAQVLPLLETYYAQQIAPAELRHSGVVGRAYEAEAVELFEHYRAAQRMLVDATASLDRLHPNTTDDKRQREAKSRLDQALREWDRARDAYLTIYRPPPVSTAPRSVATFQPLPVPATDLFIRYFIQENVSFGIALAGDQIRYFDLPPRSAVQTLVRRSLEMLNAPGHAEQAEATLSSLAQLLPRDFIREHSDTTRLVIVPDDVMQPLPFAAIDLDDRPKAYSPLIVKFELVRARSLSGYYASRPPPSNGATRSTDIVVFADPVLGVQSPERVQPRVVTSSLAALPSSRTEAENIARIFATRVITYAGADATSDVLLSPEVRSAKVLHIATHGYFSKTTPDVVGLVTSSKRGEGKSDDGFLGFTELFSAPFSSRLVIVSGCETMRGKDYTGWGVRSLADGFLSQGAGSVIGTLWSVSDAATAALMEEFYRNLHRGAGSSAALRAAQRELIASRRFADPYYWAGVALASSNRGVEQLSL</sequence>
<evidence type="ECO:0000256" key="2">
    <source>
        <dbReference type="SAM" id="Phobius"/>
    </source>
</evidence>
<proteinExistence type="predicted"/>
<dbReference type="EMBL" id="JBHSDU010000003">
    <property type="protein sequence ID" value="MFC4309773.1"/>
    <property type="molecule type" value="Genomic_DNA"/>
</dbReference>
<dbReference type="Pfam" id="PF13424">
    <property type="entry name" value="TPR_12"/>
    <property type="match status" value="1"/>
</dbReference>
<gene>
    <name evidence="4" type="ORF">ACFPN2_11835</name>
</gene>
<dbReference type="SMART" id="SM00028">
    <property type="entry name" value="TPR"/>
    <property type="match status" value="2"/>
</dbReference>
<keyword evidence="2" id="KW-0472">Membrane</keyword>
<comment type="caution">
    <text evidence="4">The sequence shown here is derived from an EMBL/GenBank/DDBJ whole genome shotgun (WGS) entry which is preliminary data.</text>
</comment>
<feature type="transmembrane region" description="Helical" evidence="2">
    <location>
        <begin position="12"/>
        <end position="30"/>
    </location>
</feature>